<keyword evidence="1" id="KW-0472">Membrane</keyword>
<keyword evidence="1" id="KW-1133">Transmembrane helix</keyword>
<organism evidence="2 3">
    <name type="scientific">Molorchus minor</name>
    <dbReference type="NCBI Taxonomy" id="1323400"/>
    <lineage>
        <taxon>Eukaryota</taxon>
        <taxon>Metazoa</taxon>
        <taxon>Ecdysozoa</taxon>
        <taxon>Arthropoda</taxon>
        <taxon>Hexapoda</taxon>
        <taxon>Insecta</taxon>
        <taxon>Pterygota</taxon>
        <taxon>Neoptera</taxon>
        <taxon>Endopterygota</taxon>
        <taxon>Coleoptera</taxon>
        <taxon>Polyphaga</taxon>
        <taxon>Cucujiformia</taxon>
        <taxon>Chrysomeloidea</taxon>
        <taxon>Cerambycidae</taxon>
        <taxon>Lamiinae</taxon>
        <taxon>Monochamini</taxon>
        <taxon>Molorchus</taxon>
    </lineage>
</organism>
<reference evidence="2" key="1">
    <citation type="journal article" date="2023" name="Insect Mol. Biol.">
        <title>Genome sequencing provides insights into the evolution of gene families encoding plant cell wall-degrading enzymes in longhorned beetles.</title>
        <authorList>
            <person name="Shin N.R."/>
            <person name="Okamura Y."/>
            <person name="Kirsch R."/>
            <person name="Pauchet Y."/>
        </authorList>
    </citation>
    <scope>NUCLEOTIDE SEQUENCE</scope>
    <source>
        <strain evidence="2">MMC_N1</strain>
    </source>
</reference>
<keyword evidence="3" id="KW-1185">Reference proteome</keyword>
<comment type="caution">
    <text evidence="2">The sequence shown here is derived from an EMBL/GenBank/DDBJ whole genome shotgun (WGS) entry which is preliminary data.</text>
</comment>
<accession>A0ABQ9K1V8</accession>
<dbReference type="Proteomes" id="UP001162164">
    <property type="component" value="Unassembled WGS sequence"/>
</dbReference>
<dbReference type="PANTHER" id="PTHR46145">
    <property type="entry name" value="HEPARANASE"/>
    <property type="match status" value="1"/>
</dbReference>
<keyword evidence="1" id="KW-0812">Transmembrane</keyword>
<evidence type="ECO:0008006" key="4">
    <source>
        <dbReference type="Google" id="ProtNLM"/>
    </source>
</evidence>
<sequence>MTLGYVNKKTIIVKTVKKQHERKNKMFSLIYVIISVSLFNFSNGQEKLESICNINGEKALQRISEKFLSISIDPAVLLAGLNLSDTSLALAEHMSPAYIRIAGPSTKFVHYVDSEGKSADSLSEDGSSVVVTPSMWFGINEWLRLANLTPVFGINDAETASGGVWNPKSTLPLLEISDKLNVRCYWQLGFGKNYWLELFWFSQTSGTCTPINLIRAVLIKI</sequence>
<feature type="transmembrane region" description="Helical" evidence="1">
    <location>
        <begin position="26"/>
        <end position="42"/>
    </location>
</feature>
<evidence type="ECO:0000313" key="3">
    <source>
        <dbReference type="Proteomes" id="UP001162164"/>
    </source>
</evidence>
<dbReference type="EMBL" id="JAPWTJ010000052">
    <property type="protein sequence ID" value="KAJ8984002.1"/>
    <property type="molecule type" value="Genomic_DNA"/>
</dbReference>
<proteinExistence type="predicted"/>
<name>A0ABQ9K1V8_9CUCU</name>
<dbReference type="Gene3D" id="3.20.20.80">
    <property type="entry name" value="Glycosidases"/>
    <property type="match status" value="1"/>
</dbReference>
<evidence type="ECO:0000256" key="1">
    <source>
        <dbReference type="SAM" id="Phobius"/>
    </source>
</evidence>
<protein>
    <recommendedName>
        <fullName evidence="4">Fe/B12 periplasmic-binding domain-containing protein</fullName>
    </recommendedName>
</protein>
<dbReference type="PANTHER" id="PTHR46145:SF4">
    <property type="entry name" value="HEPARANASE"/>
    <property type="match status" value="1"/>
</dbReference>
<gene>
    <name evidence="2" type="ORF">NQ317_006855</name>
</gene>
<evidence type="ECO:0000313" key="2">
    <source>
        <dbReference type="EMBL" id="KAJ8984002.1"/>
    </source>
</evidence>